<feature type="domain" description="Chitin-binding type-1" evidence="4">
    <location>
        <begin position="578"/>
        <end position="639"/>
    </location>
</feature>
<protein>
    <recommendedName>
        <fullName evidence="4">Chitin-binding type-1 domain-containing protein</fullName>
    </recommendedName>
</protein>
<evidence type="ECO:0000313" key="5">
    <source>
        <dbReference type="EMBL" id="CAF0809172.1"/>
    </source>
</evidence>
<dbReference type="PROSITE" id="PS50941">
    <property type="entry name" value="CHIT_BIND_I_2"/>
    <property type="match status" value="1"/>
</dbReference>
<name>A0A813TGU5_9BILA</name>
<gene>
    <name evidence="5" type="ORF">RFH988_LOCUS4337</name>
</gene>
<dbReference type="Proteomes" id="UP000663882">
    <property type="component" value="Unassembled WGS sequence"/>
</dbReference>
<evidence type="ECO:0000259" key="4">
    <source>
        <dbReference type="PROSITE" id="PS50941"/>
    </source>
</evidence>
<dbReference type="GO" id="GO:0008061">
    <property type="term" value="F:chitin binding"/>
    <property type="evidence" value="ECO:0007669"/>
    <property type="project" value="UniProtKB-UniRule"/>
</dbReference>
<comment type="caution">
    <text evidence="5">The sequence shown here is derived from an EMBL/GenBank/DDBJ whole genome shotgun (WGS) entry which is preliminary data.</text>
</comment>
<dbReference type="CDD" id="cd00035">
    <property type="entry name" value="ChtBD1"/>
    <property type="match status" value="2"/>
</dbReference>
<sequence>MDEDPLKNSLSNIISNQRINPRPLIECLDIQSTFEKRKKNKIFERNDSSRSHDDQIDGSPGKGEVGRSTVDIREPAPEHLNALQNAFNKILNERLLSANSFKLRKIVFNKIRQLILATRPDCQINLYGSILFECCLEKPGVMDIDIQFKQTLQYDTLKELLEIITKSDLCKEARINTEHKPSCIDLIINEPNMRVRITSGYNRGINLSKLIRIYTKFDSRVIKLLRLFRILSKICNIDKPELGTLHPIVYHIMVIHFLQQIDPPILPCLHEYVFGIDHVPVTMNENHYSEFFHICNEYSREWKSKNKTEIEMLFLQLLSYYVKIFHAKQFVVSIQTRMPVVKIDKNWHSKKLLVEDPSDIKRSLCQTMQAIRSINYFRDTLNTALNYFGRKQKRIKKIQSNQCSNDNNDDDDLIEIIAEDENEIPIIEPTNALHNSYNLFYKRLPLTIVRDVNTRQSRVRDYYKNIFEMKIPEPIIKLNSLVNQQYENLNENEIEEAFQHDLEHNFETMDTNDDEQNILLDRIISNNDNDYDENLNTDFDELNIENDINRKQSAVLVRSACPHPTHCRSKWGYCGTGSAYCGDGCQAGPCTGTSGNNNGGINGGGLACPHPTQCRSKWGYCGTGSDYCGNGCQAGPCTGANGNNNDNTRDSGSVGVIDSSTFACVFNTIDSELRTNRFNGLKATGWTPVNKDEAAVFLAHVFHETDGLKTMREYCAPGMLF</sequence>
<evidence type="ECO:0000256" key="1">
    <source>
        <dbReference type="ARBA" id="ARBA00022669"/>
    </source>
</evidence>
<feature type="disulfide bond" evidence="2">
    <location>
        <begin position="614"/>
        <end position="628"/>
    </location>
</feature>
<dbReference type="AlphaFoldDB" id="A0A813TGU5"/>
<dbReference type="InterPro" id="IPR043519">
    <property type="entry name" value="NT_sf"/>
</dbReference>
<dbReference type="InterPro" id="IPR036861">
    <property type="entry name" value="Endochitinase-like_sf"/>
</dbReference>
<dbReference type="OrthoDB" id="2274644at2759"/>
<accession>A0A813TGU5</accession>
<keyword evidence="1 2" id="KW-0147">Chitin-binding</keyword>
<dbReference type="InterPro" id="IPR023346">
    <property type="entry name" value="Lysozyme-like_dom_sf"/>
</dbReference>
<dbReference type="GO" id="GO:0031123">
    <property type="term" value="P:RNA 3'-end processing"/>
    <property type="evidence" value="ECO:0007669"/>
    <property type="project" value="TreeGrafter"/>
</dbReference>
<dbReference type="SUPFAM" id="SSF57016">
    <property type="entry name" value="Plant lectins/antimicrobial peptides"/>
    <property type="match status" value="2"/>
</dbReference>
<dbReference type="SUPFAM" id="SSF53955">
    <property type="entry name" value="Lysozyme-like"/>
    <property type="match status" value="1"/>
</dbReference>
<dbReference type="SUPFAM" id="SSF81631">
    <property type="entry name" value="PAP/OAS1 substrate-binding domain"/>
    <property type="match status" value="1"/>
</dbReference>
<dbReference type="EMBL" id="CAJNOO010000112">
    <property type="protein sequence ID" value="CAF0809172.1"/>
    <property type="molecule type" value="Genomic_DNA"/>
</dbReference>
<evidence type="ECO:0000256" key="2">
    <source>
        <dbReference type="PROSITE-ProRule" id="PRU00261"/>
    </source>
</evidence>
<feature type="compositionally biased region" description="Basic and acidic residues" evidence="3">
    <location>
        <begin position="41"/>
        <end position="55"/>
    </location>
</feature>
<dbReference type="Pfam" id="PF00187">
    <property type="entry name" value="Chitin_bind_1"/>
    <property type="match status" value="2"/>
</dbReference>
<dbReference type="Pfam" id="PF19088">
    <property type="entry name" value="TUTase"/>
    <property type="match status" value="1"/>
</dbReference>
<dbReference type="GO" id="GO:0046872">
    <property type="term" value="F:metal ion binding"/>
    <property type="evidence" value="ECO:0007669"/>
    <property type="project" value="UniProtKB-KW"/>
</dbReference>
<proteinExistence type="predicted"/>
<dbReference type="InterPro" id="IPR001002">
    <property type="entry name" value="Chitin-bd_1"/>
</dbReference>
<organism evidence="5 6">
    <name type="scientific">Rotaria sordida</name>
    <dbReference type="NCBI Taxonomy" id="392033"/>
    <lineage>
        <taxon>Eukaryota</taxon>
        <taxon>Metazoa</taxon>
        <taxon>Spiralia</taxon>
        <taxon>Gnathifera</taxon>
        <taxon>Rotifera</taxon>
        <taxon>Eurotatoria</taxon>
        <taxon>Bdelloidea</taxon>
        <taxon>Philodinida</taxon>
        <taxon>Philodinidae</taxon>
        <taxon>Rotaria</taxon>
    </lineage>
</organism>
<dbReference type="SMART" id="SM00270">
    <property type="entry name" value="ChtBD1"/>
    <property type="match status" value="2"/>
</dbReference>
<feature type="region of interest" description="Disordered" evidence="3">
    <location>
        <begin position="41"/>
        <end position="68"/>
    </location>
</feature>
<keyword evidence="2" id="KW-1015">Disulfide bond</keyword>
<dbReference type="Gene3D" id="1.10.1410.10">
    <property type="match status" value="1"/>
</dbReference>
<dbReference type="InterPro" id="IPR045100">
    <property type="entry name" value="TUT4/7_NTP_transf"/>
</dbReference>
<comment type="caution">
    <text evidence="2">Lacks conserved residue(s) required for the propagation of feature annotation.</text>
</comment>
<dbReference type="Gene3D" id="3.30.460.10">
    <property type="entry name" value="Beta Polymerase, domain 2"/>
    <property type="match status" value="1"/>
</dbReference>
<dbReference type="PANTHER" id="PTHR12271:SF66">
    <property type="entry name" value="TERMINAL URIDYLYLTRANSFERASE TAILOR"/>
    <property type="match status" value="1"/>
</dbReference>
<dbReference type="GO" id="GO:0050265">
    <property type="term" value="F:RNA uridylyltransferase activity"/>
    <property type="evidence" value="ECO:0007669"/>
    <property type="project" value="TreeGrafter"/>
</dbReference>
<dbReference type="Gene3D" id="3.30.60.10">
    <property type="entry name" value="Endochitinase-like"/>
    <property type="match status" value="2"/>
</dbReference>
<dbReference type="PANTHER" id="PTHR12271">
    <property type="entry name" value="POLY A POLYMERASE CID PAP -RELATED"/>
    <property type="match status" value="1"/>
</dbReference>
<evidence type="ECO:0000256" key="3">
    <source>
        <dbReference type="SAM" id="MobiDB-lite"/>
    </source>
</evidence>
<evidence type="ECO:0000313" key="6">
    <source>
        <dbReference type="Proteomes" id="UP000663882"/>
    </source>
</evidence>
<reference evidence="5" key="1">
    <citation type="submission" date="2021-02" db="EMBL/GenBank/DDBJ databases">
        <authorList>
            <person name="Nowell W R."/>
        </authorList>
    </citation>
    <scope>NUCLEOTIDE SEQUENCE</scope>
</reference>